<accession>A0A2T2ZVL3</accession>
<dbReference type="InParanoid" id="A0A2T2ZVL3"/>
<dbReference type="AlphaFoldDB" id="A0A2T2ZVL3"/>
<organism evidence="1 2">
    <name type="scientific">Coniella lustricola</name>
    <dbReference type="NCBI Taxonomy" id="2025994"/>
    <lineage>
        <taxon>Eukaryota</taxon>
        <taxon>Fungi</taxon>
        <taxon>Dikarya</taxon>
        <taxon>Ascomycota</taxon>
        <taxon>Pezizomycotina</taxon>
        <taxon>Sordariomycetes</taxon>
        <taxon>Sordariomycetidae</taxon>
        <taxon>Diaporthales</taxon>
        <taxon>Schizoparmaceae</taxon>
        <taxon>Coniella</taxon>
    </lineage>
</organism>
<protein>
    <submittedName>
        <fullName evidence="1">Uncharacterized protein</fullName>
    </submittedName>
</protein>
<evidence type="ECO:0000313" key="2">
    <source>
        <dbReference type="Proteomes" id="UP000241462"/>
    </source>
</evidence>
<evidence type="ECO:0000313" key="1">
    <source>
        <dbReference type="EMBL" id="PSR77836.1"/>
    </source>
</evidence>
<dbReference type="Proteomes" id="UP000241462">
    <property type="component" value="Unassembled WGS sequence"/>
</dbReference>
<keyword evidence="2" id="KW-1185">Reference proteome</keyword>
<sequence length="80" mass="8905">MRVDEAHDTGCPTRASVPLVLCLLSLVYPVCGQRTVSPSCRVLVDSKLRADVAGRSGNMHPGRMLDAASHPWQQKWYRTR</sequence>
<name>A0A2T2ZVL3_9PEZI</name>
<proteinExistence type="predicted"/>
<dbReference type="EMBL" id="KZ678634">
    <property type="protein sequence ID" value="PSR77836.1"/>
    <property type="molecule type" value="Genomic_DNA"/>
</dbReference>
<reference evidence="1 2" key="1">
    <citation type="journal article" date="2018" name="Mycol. Prog.">
        <title>Coniella lustricola, a new species from submerged detritus.</title>
        <authorList>
            <person name="Raudabaugh D.B."/>
            <person name="Iturriaga T."/>
            <person name="Carver A."/>
            <person name="Mondo S."/>
            <person name="Pangilinan J."/>
            <person name="Lipzen A."/>
            <person name="He G."/>
            <person name="Amirebrahimi M."/>
            <person name="Grigoriev I.V."/>
            <person name="Miller A.N."/>
        </authorList>
    </citation>
    <scope>NUCLEOTIDE SEQUENCE [LARGE SCALE GENOMIC DNA]</scope>
    <source>
        <strain evidence="1 2">B22-T-1</strain>
    </source>
</reference>
<gene>
    <name evidence="1" type="ORF">BD289DRAFT_137530</name>
</gene>